<dbReference type="Gene3D" id="1.10.260.40">
    <property type="entry name" value="lambda repressor-like DNA-binding domains"/>
    <property type="match status" value="1"/>
</dbReference>
<protein>
    <submittedName>
        <fullName evidence="2">XRE family transcriptional regulator</fullName>
    </submittedName>
</protein>
<dbReference type="PANTHER" id="PTHR40455:SF1">
    <property type="entry name" value="ANTITOXIN HIGA"/>
    <property type="match status" value="1"/>
</dbReference>
<comment type="caution">
    <text evidence="2">The sequence shown here is derived from an EMBL/GenBank/DDBJ whole genome shotgun (WGS) entry which is preliminary data.</text>
</comment>
<dbReference type="CDD" id="cd00093">
    <property type="entry name" value="HTH_XRE"/>
    <property type="match status" value="1"/>
</dbReference>
<dbReference type="SMART" id="SM00530">
    <property type="entry name" value="HTH_XRE"/>
    <property type="match status" value="1"/>
</dbReference>
<feature type="domain" description="HTH cro/C1-type" evidence="1">
    <location>
        <begin position="64"/>
        <end position="117"/>
    </location>
</feature>
<dbReference type="PANTHER" id="PTHR40455">
    <property type="entry name" value="ANTITOXIN HIGA"/>
    <property type="match status" value="1"/>
</dbReference>
<dbReference type="Proteomes" id="UP000004105">
    <property type="component" value="Unassembled WGS sequence"/>
</dbReference>
<evidence type="ECO:0000313" key="3">
    <source>
        <dbReference type="Proteomes" id="UP000004105"/>
    </source>
</evidence>
<keyword evidence="3" id="KW-1185">Reference proteome</keyword>
<accession>F2BD98</accession>
<dbReference type="EMBL" id="AFAY01000035">
    <property type="protein sequence ID" value="EGF10494.1"/>
    <property type="molecule type" value="Genomic_DNA"/>
</dbReference>
<dbReference type="OrthoDB" id="9796786at2"/>
<dbReference type="InterPro" id="IPR010982">
    <property type="entry name" value="Lambda_DNA-bd_dom_sf"/>
</dbReference>
<evidence type="ECO:0000313" key="2">
    <source>
        <dbReference type="EMBL" id="EGF10494.1"/>
    </source>
</evidence>
<name>F2BD98_9NEIS</name>
<organism evidence="2 3">
    <name type="scientific">Neisseria bacilliformis ATCC BAA-1200</name>
    <dbReference type="NCBI Taxonomy" id="888742"/>
    <lineage>
        <taxon>Bacteria</taxon>
        <taxon>Pseudomonadati</taxon>
        <taxon>Pseudomonadota</taxon>
        <taxon>Betaproteobacteria</taxon>
        <taxon>Neisseriales</taxon>
        <taxon>Neisseriaceae</taxon>
        <taxon>Neisseria</taxon>
    </lineage>
</organism>
<dbReference type="HOGENOM" id="CLU_125852_2_0_4"/>
<dbReference type="GO" id="GO:0001046">
    <property type="term" value="F:core promoter sequence-specific DNA binding"/>
    <property type="evidence" value="ECO:0007669"/>
    <property type="project" value="TreeGrafter"/>
</dbReference>
<dbReference type="AlphaFoldDB" id="F2BD98"/>
<dbReference type="RefSeq" id="WP_007342710.1">
    <property type="nucleotide sequence ID" value="NZ_GL878494.1"/>
</dbReference>
<dbReference type="InterPro" id="IPR039060">
    <property type="entry name" value="Antitox_HigA"/>
</dbReference>
<dbReference type="GO" id="GO:0006355">
    <property type="term" value="P:regulation of DNA-templated transcription"/>
    <property type="evidence" value="ECO:0007669"/>
    <property type="project" value="InterPro"/>
</dbReference>
<dbReference type="InterPro" id="IPR001387">
    <property type="entry name" value="Cro/C1-type_HTH"/>
</dbReference>
<reference evidence="2 3" key="1">
    <citation type="submission" date="2011-02" db="EMBL/GenBank/DDBJ databases">
        <authorList>
            <person name="Muzny D."/>
            <person name="Qin X."/>
            <person name="Deng J."/>
            <person name="Jiang H."/>
            <person name="Liu Y."/>
            <person name="Qu J."/>
            <person name="Song X.-Z."/>
            <person name="Zhang L."/>
            <person name="Thornton R."/>
            <person name="Coyle M."/>
            <person name="Francisco L."/>
            <person name="Jackson L."/>
            <person name="Javaid M."/>
            <person name="Korchina V."/>
            <person name="Kovar C."/>
            <person name="Mata R."/>
            <person name="Mathew T."/>
            <person name="Ngo R."/>
            <person name="Nguyen L."/>
            <person name="Nguyen N."/>
            <person name="Okwuonu G."/>
            <person name="Ongeri F."/>
            <person name="Pham C."/>
            <person name="Simmons D."/>
            <person name="Wilczek-Boney K."/>
            <person name="Hale W."/>
            <person name="Jakkamsetti A."/>
            <person name="Pham P."/>
            <person name="Ruth R."/>
            <person name="San Lucas F."/>
            <person name="Warren J."/>
            <person name="Zhang J."/>
            <person name="Zhao Z."/>
            <person name="Zhou C."/>
            <person name="Zhu D."/>
            <person name="Lee S."/>
            <person name="Bess C."/>
            <person name="Blankenburg K."/>
            <person name="Forbes L."/>
            <person name="Fu Q."/>
            <person name="Gubbala S."/>
            <person name="Hirani K."/>
            <person name="Jayaseelan J.C."/>
            <person name="Lara F."/>
            <person name="Munidasa M."/>
            <person name="Palculict T."/>
            <person name="Patil S."/>
            <person name="Pu L.-L."/>
            <person name="Saada N."/>
            <person name="Tang L."/>
            <person name="Weissenberger G."/>
            <person name="Zhu Y."/>
            <person name="Hemphill L."/>
            <person name="Shang Y."/>
            <person name="Youmans B."/>
            <person name="Ayvaz T."/>
            <person name="Ross M."/>
            <person name="Santibanez J."/>
            <person name="Aqrawi P."/>
            <person name="Gross S."/>
            <person name="Joshi V."/>
            <person name="Fowler G."/>
            <person name="Nazareth L."/>
            <person name="Reid J."/>
            <person name="Worley K."/>
            <person name="Petrosino J."/>
            <person name="Highlander S."/>
            <person name="Gibbs R."/>
        </authorList>
    </citation>
    <scope>NUCLEOTIDE SEQUENCE [LARGE SCALE GENOMIC DNA]</scope>
    <source>
        <strain evidence="2 3">ATCC BAA-1200</strain>
    </source>
</reference>
<dbReference type="SUPFAM" id="SSF47413">
    <property type="entry name" value="lambda repressor-like DNA-binding domains"/>
    <property type="match status" value="1"/>
</dbReference>
<sequence length="121" mass="13540">MNIKPIRTDADYRAALQELGVFFDNDPDNATQDEADRCEVLAALVEQYEAKHCPIDPPDPIEAIKFRMEQGGLTVKDMGGIIGRPNRVYEVFSGKRPLSLAMIRRLHSELGISADILIRTV</sequence>
<proteinExistence type="predicted"/>
<gene>
    <name evidence="2" type="ORF">HMPREF9123_1704</name>
</gene>
<evidence type="ECO:0000259" key="1">
    <source>
        <dbReference type="PROSITE" id="PS50943"/>
    </source>
</evidence>
<dbReference type="PROSITE" id="PS50943">
    <property type="entry name" value="HTH_CROC1"/>
    <property type="match status" value="1"/>
</dbReference>